<keyword evidence="2" id="KW-1185">Reference proteome</keyword>
<evidence type="ECO:0000313" key="2">
    <source>
        <dbReference type="Proteomes" id="UP000218811"/>
    </source>
</evidence>
<dbReference type="EMBL" id="KB467865">
    <property type="protein sequence ID" value="PCH35972.1"/>
    <property type="molecule type" value="Genomic_DNA"/>
</dbReference>
<protein>
    <submittedName>
        <fullName evidence="1">Uncharacterized protein</fullName>
    </submittedName>
</protein>
<accession>A0A2H3J155</accession>
<reference evidence="1 2" key="1">
    <citation type="journal article" date="2012" name="Science">
        <title>The Paleozoic origin of enzymatic lignin decomposition reconstructed from 31 fungal genomes.</title>
        <authorList>
            <person name="Floudas D."/>
            <person name="Binder M."/>
            <person name="Riley R."/>
            <person name="Barry K."/>
            <person name="Blanchette R.A."/>
            <person name="Henrissat B."/>
            <person name="Martinez A.T."/>
            <person name="Otillar R."/>
            <person name="Spatafora J.W."/>
            <person name="Yadav J.S."/>
            <person name="Aerts A."/>
            <person name="Benoit I."/>
            <person name="Boyd A."/>
            <person name="Carlson A."/>
            <person name="Copeland A."/>
            <person name="Coutinho P.M."/>
            <person name="de Vries R.P."/>
            <person name="Ferreira P."/>
            <person name="Findley K."/>
            <person name="Foster B."/>
            <person name="Gaskell J."/>
            <person name="Glotzer D."/>
            <person name="Gorecki P."/>
            <person name="Heitman J."/>
            <person name="Hesse C."/>
            <person name="Hori C."/>
            <person name="Igarashi K."/>
            <person name="Jurgens J.A."/>
            <person name="Kallen N."/>
            <person name="Kersten P."/>
            <person name="Kohler A."/>
            <person name="Kuees U."/>
            <person name="Kumar T.K.A."/>
            <person name="Kuo A."/>
            <person name="LaButti K."/>
            <person name="Larrondo L.F."/>
            <person name="Lindquist E."/>
            <person name="Ling A."/>
            <person name="Lombard V."/>
            <person name="Lucas S."/>
            <person name="Lundell T."/>
            <person name="Martin R."/>
            <person name="McLaughlin D.J."/>
            <person name="Morgenstern I."/>
            <person name="Morin E."/>
            <person name="Murat C."/>
            <person name="Nagy L.G."/>
            <person name="Nolan M."/>
            <person name="Ohm R.A."/>
            <person name="Patyshakuliyeva A."/>
            <person name="Rokas A."/>
            <person name="Ruiz-Duenas F.J."/>
            <person name="Sabat G."/>
            <person name="Salamov A."/>
            <person name="Samejima M."/>
            <person name="Schmutz J."/>
            <person name="Slot J.C."/>
            <person name="St John F."/>
            <person name="Stenlid J."/>
            <person name="Sun H."/>
            <person name="Sun S."/>
            <person name="Syed K."/>
            <person name="Tsang A."/>
            <person name="Wiebenga A."/>
            <person name="Young D."/>
            <person name="Pisabarro A."/>
            <person name="Eastwood D.C."/>
            <person name="Martin F."/>
            <person name="Cullen D."/>
            <person name="Grigoriev I.V."/>
            <person name="Hibbett D.S."/>
        </authorList>
    </citation>
    <scope>NUCLEOTIDE SEQUENCE [LARGE SCALE GENOMIC DNA]</scope>
    <source>
        <strain evidence="1 2">MD-104</strain>
    </source>
</reference>
<evidence type="ECO:0000313" key="1">
    <source>
        <dbReference type="EMBL" id="PCH35972.1"/>
    </source>
</evidence>
<dbReference type="AlphaFoldDB" id="A0A2H3J155"/>
<proteinExistence type="predicted"/>
<sequence>MAYKSDRYRDWAHHNGQQATSTPVLFPLTAHINILADARGAFPLGPTAARQAHAVR</sequence>
<organism evidence="1 2">
    <name type="scientific">Wolfiporia cocos (strain MD-104)</name>
    <name type="common">Brown rot fungus</name>
    <dbReference type="NCBI Taxonomy" id="742152"/>
    <lineage>
        <taxon>Eukaryota</taxon>
        <taxon>Fungi</taxon>
        <taxon>Dikarya</taxon>
        <taxon>Basidiomycota</taxon>
        <taxon>Agaricomycotina</taxon>
        <taxon>Agaricomycetes</taxon>
        <taxon>Polyporales</taxon>
        <taxon>Phaeolaceae</taxon>
        <taxon>Wolfiporia</taxon>
    </lineage>
</organism>
<gene>
    <name evidence="1" type="ORF">WOLCODRAFT_28247</name>
</gene>
<name>A0A2H3J155_WOLCO</name>
<dbReference type="Proteomes" id="UP000218811">
    <property type="component" value="Unassembled WGS sequence"/>
</dbReference>